<sequence length="113" mass="13077">MSAVTCSTFVIIYYVYRKTAIFGFSSGKPITKKILEKLSTYYGSGSSAITRERKCGTHLNHMIIISSYHLGFVNPTFDLPQKKENLNYRTNLSSRNCAATRWRERRKNEKQQQ</sequence>
<protein>
    <submittedName>
        <fullName evidence="1">Uncharacterized protein</fullName>
    </submittedName>
</protein>
<name>A0A8D8XHY3_9HEMI</name>
<reference evidence="1" key="1">
    <citation type="submission" date="2021-05" db="EMBL/GenBank/DDBJ databases">
        <authorList>
            <person name="Alioto T."/>
            <person name="Alioto T."/>
            <person name="Gomez Garrido J."/>
        </authorList>
    </citation>
    <scope>NUCLEOTIDE SEQUENCE</scope>
</reference>
<dbReference type="EMBL" id="HBUF01334453">
    <property type="protein sequence ID" value="CAG6697727.1"/>
    <property type="molecule type" value="Transcribed_RNA"/>
</dbReference>
<proteinExistence type="predicted"/>
<organism evidence="1">
    <name type="scientific">Cacopsylla melanoneura</name>
    <dbReference type="NCBI Taxonomy" id="428564"/>
    <lineage>
        <taxon>Eukaryota</taxon>
        <taxon>Metazoa</taxon>
        <taxon>Ecdysozoa</taxon>
        <taxon>Arthropoda</taxon>
        <taxon>Hexapoda</taxon>
        <taxon>Insecta</taxon>
        <taxon>Pterygota</taxon>
        <taxon>Neoptera</taxon>
        <taxon>Paraneoptera</taxon>
        <taxon>Hemiptera</taxon>
        <taxon>Sternorrhyncha</taxon>
        <taxon>Psylloidea</taxon>
        <taxon>Psyllidae</taxon>
        <taxon>Psyllinae</taxon>
        <taxon>Cacopsylla</taxon>
    </lineage>
</organism>
<dbReference type="AlphaFoldDB" id="A0A8D8XHY3"/>
<evidence type="ECO:0000313" key="1">
    <source>
        <dbReference type="EMBL" id="CAG6697727.1"/>
    </source>
</evidence>
<accession>A0A8D8XHY3</accession>